<dbReference type="OrthoDB" id="9812729at2"/>
<keyword evidence="1" id="KW-1133">Transmembrane helix</keyword>
<evidence type="ECO:0000313" key="3">
    <source>
        <dbReference type="EMBL" id="TQJ14172.1"/>
    </source>
</evidence>
<evidence type="ECO:0000256" key="1">
    <source>
        <dbReference type="SAM" id="Phobius"/>
    </source>
</evidence>
<keyword evidence="1" id="KW-0472">Membrane</keyword>
<dbReference type="EMBL" id="VFMO01000001">
    <property type="protein sequence ID" value="TQJ14172.1"/>
    <property type="molecule type" value="Genomic_DNA"/>
</dbReference>
<accession>A0A542EFP6</accession>
<organism evidence="3 4">
    <name type="scientific">Yimella lutea</name>
    <dbReference type="NCBI Taxonomy" id="587872"/>
    <lineage>
        <taxon>Bacteria</taxon>
        <taxon>Bacillati</taxon>
        <taxon>Actinomycetota</taxon>
        <taxon>Actinomycetes</taxon>
        <taxon>Micrococcales</taxon>
        <taxon>Dermacoccaceae</taxon>
        <taxon>Yimella</taxon>
    </lineage>
</organism>
<dbReference type="AlphaFoldDB" id="A0A542EFP6"/>
<dbReference type="RefSeq" id="WP_141928058.1">
    <property type="nucleotide sequence ID" value="NZ_BAABCI010000034.1"/>
</dbReference>
<dbReference type="PANTHER" id="PTHR34351:SF1">
    <property type="entry name" value="SLR1927 PROTEIN"/>
    <property type="match status" value="1"/>
</dbReference>
<sequence>MKKARLTTRGRSFLSAGLTLLVGGVVLGFLDVVRLGGLLLALVVATWWLSRRRDRRVEVARRLQPDVVTAGSRCAITLTFTNTDRRRSRYGLAQETLDYTLGDSPRFVLPGMAAGESRVVEYTVQPRVRGEHDVGPVHVSIRDPFGMTERHVTVQAVDRLLVLPRIVALGASHPPGAGSGQEGTTPAMIALHGEEDVSLRNYQDGDDLRKVHWPATAHRGELMVRQLDRPARRSCVLLLDSRSSAHAGHGEHSSFEWAVSALASIAARMHELGYLVHLVSKETVAAGVHLSDLPPTVVQLWLARAALGGDDTNFAFVLKGAHDVAGTGAVVVAAVADDLAGLLNDLGSLRQPGASALALRLDTASFGGPSPQRTVGLADYGWRVVDVPADMTIEQAWTTITRRSLVRVGAL</sequence>
<name>A0A542EFP6_9MICO</name>
<dbReference type="Proteomes" id="UP000320806">
    <property type="component" value="Unassembled WGS sequence"/>
</dbReference>
<keyword evidence="4" id="KW-1185">Reference proteome</keyword>
<dbReference type="PANTHER" id="PTHR34351">
    <property type="entry name" value="SLR1927 PROTEIN-RELATED"/>
    <property type="match status" value="1"/>
</dbReference>
<evidence type="ECO:0000259" key="2">
    <source>
        <dbReference type="Pfam" id="PF01882"/>
    </source>
</evidence>
<feature type="domain" description="DUF58" evidence="2">
    <location>
        <begin position="199"/>
        <end position="279"/>
    </location>
</feature>
<gene>
    <name evidence="3" type="ORF">FB459_1619</name>
</gene>
<reference evidence="3 4" key="1">
    <citation type="submission" date="2019-06" db="EMBL/GenBank/DDBJ databases">
        <title>Sequencing the genomes of 1000 actinobacteria strains.</title>
        <authorList>
            <person name="Klenk H.-P."/>
        </authorList>
    </citation>
    <scope>NUCLEOTIDE SEQUENCE [LARGE SCALE GENOMIC DNA]</scope>
    <source>
        <strain evidence="3 4">DSM 19828</strain>
    </source>
</reference>
<feature type="transmembrane region" description="Helical" evidence="1">
    <location>
        <begin position="12"/>
        <end position="29"/>
    </location>
</feature>
<protein>
    <submittedName>
        <fullName evidence="3">Uncharacterized protein DUF58</fullName>
    </submittedName>
</protein>
<keyword evidence="1" id="KW-0812">Transmembrane</keyword>
<dbReference type="InterPro" id="IPR002881">
    <property type="entry name" value="DUF58"/>
</dbReference>
<dbReference type="Pfam" id="PF01882">
    <property type="entry name" value="DUF58"/>
    <property type="match status" value="1"/>
</dbReference>
<evidence type="ECO:0000313" key="4">
    <source>
        <dbReference type="Proteomes" id="UP000320806"/>
    </source>
</evidence>
<comment type="caution">
    <text evidence="3">The sequence shown here is derived from an EMBL/GenBank/DDBJ whole genome shotgun (WGS) entry which is preliminary data.</text>
</comment>
<proteinExistence type="predicted"/>